<proteinExistence type="predicted"/>
<evidence type="ECO:0000313" key="2">
    <source>
        <dbReference type="Proteomes" id="UP000178724"/>
    </source>
</evidence>
<name>A0A1F4Q0A0_UNCSA</name>
<comment type="caution">
    <text evidence="1">The sequence shown here is derived from an EMBL/GenBank/DDBJ whole genome shotgun (WGS) entry which is preliminary data.</text>
</comment>
<dbReference type="AlphaFoldDB" id="A0A1F4Q0A0"/>
<reference evidence="1 2" key="1">
    <citation type="journal article" date="2016" name="Nat. Commun.">
        <title>Thousands of microbial genomes shed light on interconnected biogeochemical processes in an aquifer system.</title>
        <authorList>
            <person name="Anantharaman K."/>
            <person name="Brown C.T."/>
            <person name="Hug L.A."/>
            <person name="Sharon I."/>
            <person name="Castelle C.J."/>
            <person name="Probst A.J."/>
            <person name="Thomas B.C."/>
            <person name="Singh A."/>
            <person name="Wilkins M.J."/>
            <person name="Karaoz U."/>
            <person name="Brodie E.L."/>
            <person name="Williams K.H."/>
            <person name="Hubbard S.S."/>
            <person name="Banfield J.F."/>
        </authorList>
    </citation>
    <scope>NUCLEOTIDE SEQUENCE [LARGE SCALE GENOMIC DNA]</scope>
</reference>
<accession>A0A1F4Q0A0</accession>
<protein>
    <submittedName>
        <fullName evidence="1">Uncharacterized protein</fullName>
    </submittedName>
</protein>
<sequence length="71" mass="7566">MAKKKVKQKEENETYTCACGSSSFINEGMANYREEVSISKGRSGLVLSGGSPDLDIISSTLKCAQCGAEVE</sequence>
<dbReference type="EMBL" id="METM01000027">
    <property type="protein sequence ID" value="OGB89309.1"/>
    <property type="molecule type" value="Genomic_DNA"/>
</dbReference>
<dbReference type="Proteomes" id="UP000178724">
    <property type="component" value="Unassembled WGS sequence"/>
</dbReference>
<organism evidence="1 2">
    <name type="scientific">candidate division WOR-1 bacterium RIFCSPHIGHO2_01_FULL_53_15</name>
    <dbReference type="NCBI Taxonomy" id="1802564"/>
    <lineage>
        <taxon>Bacteria</taxon>
        <taxon>Bacillati</taxon>
        <taxon>Saganbacteria</taxon>
    </lineage>
</organism>
<evidence type="ECO:0000313" key="1">
    <source>
        <dbReference type="EMBL" id="OGB89309.1"/>
    </source>
</evidence>
<gene>
    <name evidence="1" type="ORF">A2625_03990</name>
</gene>